<dbReference type="AlphaFoldDB" id="A0AA40CCM9"/>
<reference evidence="1" key="1">
    <citation type="submission" date="2023-06" db="EMBL/GenBank/DDBJ databases">
        <title>Genome-scale phylogeny and comparative genomics of the fungal order Sordariales.</title>
        <authorList>
            <consortium name="Lawrence Berkeley National Laboratory"/>
            <person name="Hensen N."/>
            <person name="Bonometti L."/>
            <person name="Westerberg I."/>
            <person name="Brannstrom I.O."/>
            <person name="Guillou S."/>
            <person name="Cros-Aarteil S."/>
            <person name="Calhoun S."/>
            <person name="Haridas S."/>
            <person name="Kuo A."/>
            <person name="Mondo S."/>
            <person name="Pangilinan J."/>
            <person name="Riley R."/>
            <person name="Labutti K."/>
            <person name="Andreopoulos B."/>
            <person name="Lipzen A."/>
            <person name="Chen C."/>
            <person name="Yanf M."/>
            <person name="Daum C."/>
            <person name="Ng V."/>
            <person name="Clum A."/>
            <person name="Steindorff A."/>
            <person name="Ohm R."/>
            <person name="Martin F."/>
            <person name="Silar P."/>
            <person name="Natvig D."/>
            <person name="Lalanne C."/>
            <person name="Gautier V."/>
            <person name="Ament-Velasquez S.L."/>
            <person name="Kruys A."/>
            <person name="Hutchinson M.I."/>
            <person name="Powell A.J."/>
            <person name="Barry K."/>
            <person name="Miller A.N."/>
            <person name="Grigoriev I.V."/>
            <person name="Debuchy R."/>
            <person name="Gladieux P."/>
            <person name="Thoren M.H."/>
            <person name="Johannesson H."/>
        </authorList>
    </citation>
    <scope>NUCLEOTIDE SEQUENCE</scope>
    <source>
        <strain evidence="1">CBS 606.72</strain>
    </source>
</reference>
<evidence type="ECO:0000313" key="2">
    <source>
        <dbReference type="Proteomes" id="UP001175000"/>
    </source>
</evidence>
<accession>A0AA40CCM9</accession>
<protein>
    <submittedName>
        <fullName evidence="1">Uncharacterized protein</fullName>
    </submittedName>
</protein>
<dbReference type="Proteomes" id="UP001175000">
    <property type="component" value="Unassembled WGS sequence"/>
</dbReference>
<proteinExistence type="predicted"/>
<organism evidence="1 2">
    <name type="scientific">Immersiella caudata</name>
    <dbReference type="NCBI Taxonomy" id="314043"/>
    <lineage>
        <taxon>Eukaryota</taxon>
        <taxon>Fungi</taxon>
        <taxon>Dikarya</taxon>
        <taxon>Ascomycota</taxon>
        <taxon>Pezizomycotina</taxon>
        <taxon>Sordariomycetes</taxon>
        <taxon>Sordariomycetidae</taxon>
        <taxon>Sordariales</taxon>
        <taxon>Lasiosphaeriaceae</taxon>
        <taxon>Immersiella</taxon>
    </lineage>
</organism>
<sequence length="242" mass="28063">MHWKDPPGGYWGSGAATAGSSNAGPAFAPIISSNIMPYMYEPSRSKMADILQLYKEMFPNDDKMELPRMFQISPIPDKWDIISYDRAATDLFAGRIAEYEVYHEHVVKSQFAGQVRGFLPPPPPGYEEWSFRKYPIQGKHETQRYAIPARTVPRLNPLNEFTSEELLVLHDDRDLRKKMEAVWATIKREDLLKIRSSKRADETKRSFLLLWELCLLRMHWAGPLKAGLTIRWFVQEWEGLGY</sequence>
<name>A0AA40CCM9_9PEZI</name>
<evidence type="ECO:0000313" key="1">
    <source>
        <dbReference type="EMBL" id="KAK0633547.1"/>
    </source>
</evidence>
<keyword evidence="2" id="KW-1185">Reference proteome</keyword>
<gene>
    <name evidence="1" type="ORF">B0T14DRAFT_72896</name>
</gene>
<dbReference type="EMBL" id="JAULSU010000001">
    <property type="protein sequence ID" value="KAK0633547.1"/>
    <property type="molecule type" value="Genomic_DNA"/>
</dbReference>
<comment type="caution">
    <text evidence="1">The sequence shown here is derived from an EMBL/GenBank/DDBJ whole genome shotgun (WGS) entry which is preliminary data.</text>
</comment>